<dbReference type="EMBL" id="ML213517">
    <property type="protein sequence ID" value="TFK49058.1"/>
    <property type="molecule type" value="Genomic_DNA"/>
</dbReference>
<feature type="compositionally biased region" description="Polar residues" evidence="1">
    <location>
        <begin position="93"/>
        <end position="103"/>
    </location>
</feature>
<dbReference type="AlphaFoldDB" id="A0A5C3MZ52"/>
<evidence type="ECO:0000313" key="3">
    <source>
        <dbReference type="Proteomes" id="UP000305948"/>
    </source>
</evidence>
<proteinExistence type="predicted"/>
<feature type="region of interest" description="Disordered" evidence="1">
    <location>
        <begin position="93"/>
        <end position="116"/>
    </location>
</feature>
<feature type="region of interest" description="Disordered" evidence="1">
    <location>
        <begin position="138"/>
        <end position="175"/>
    </location>
</feature>
<accession>A0A5C3MZ52</accession>
<protein>
    <submittedName>
        <fullName evidence="2">Uncharacterized protein</fullName>
    </submittedName>
</protein>
<reference evidence="2 3" key="1">
    <citation type="journal article" date="2019" name="Nat. Ecol. Evol.">
        <title>Megaphylogeny resolves global patterns of mushroom evolution.</title>
        <authorList>
            <person name="Varga T."/>
            <person name="Krizsan K."/>
            <person name="Foldi C."/>
            <person name="Dima B."/>
            <person name="Sanchez-Garcia M."/>
            <person name="Sanchez-Ramirez S."/>
            <person name="Szollosi G.J."/>
            <person name="Szarkandi J.G."/>
            <person name="Papp V."/>
            <person name="Albert L."/>
            <person name="Andreopoulos W."/>
            <person name="Angelini C."/>
            <person name="Antonin V."/>
            <person name="Barry K.W."/>
            <person name="Bougher N.L."/>
            <person name="Buchanan P."/>
            <person name="Buyck B."/>
            <person name="Bense V."/>
            <person name="Catcheside P."/>
            <person name="Chovatia M."/>
            <person name="Cooper J."/>
            <person name="Damon W."/>
            <person name="Desjardin D."/>
            <person name="Finy P."/>
            <person name="Geml J."/>
            <person name="Haridas S."/>
            <person name="Hughes K."/>
            <person name="Justo A."/>
            <person name="Karasinski D."/>
            <person name="Kautmanova I."/>
            <person name="Kiss B."/>
            <person name="Kocsube S."/>
            <person name="Kotiranta H."/>
            <person name="LaButti K.M."/>
            <person name="Lechner B.E."/>
            <person name="Liimatainen K."/>
            <person name="Lipzen A."/>
            <person name="Lukacs Z."/>
            <person name="Mihaltcheva S."/>
            <person name="Morgado L.N."/>
            <person name="Niskanen T."/>
            <person name="Noordeloos M.E."/>
            <person name="Ohm R.A."/>
            <person name="Ortiz-Santana B."/>
            <person name="Ovrebo C."/>
            <person name="Racz N."/>
            <person name="Riley R."/>
            <person name="Savchenko A."/>
            <person name="Shiryaev A."/>
            <person name="Soop K."/>
            <person name="Spirin V."/>
            <person name="Szebenyi C."/>
            <person name="Tomsovsky M."/>
            <person name="Tulloss R.E."/>
            <person name="Uehling J."/>
            <person name="Grigoriev I.V."/>
            <person name="Vagvolgyi C."/>
            <person name="Papp T."/>
            <person name="Martin F.M."/>
            <person name="Miettinen O."/>
            <person name="Hibbett D.S."/>
            <person name="Nagy L.G."/>
        </authorList>
    </citation>
    <scope>NUCLEOTIDE SEQUENCE [LARGE SCALE GENOMIC DNA]</scope>
    <source>
        <strain evidence="2 3">OMC1185</strain>
    </source>
</reference>
<feature type="compositionally biased region" description="Acidic residues" evidence="1">
    <location>
        <begin position="138"/>
        <end position="161"/>
    </location>
</feature>
<keyword evidence="3" id="KW-1185">Reference proteome</keyword>
<gene>
    <name evidence="2" type="ORF">OE88DRAFT_1727369</name>
</gene>
<evidence type="ECO:0000256" key="1">
    <source>
        <dbReference type="SAM" id="MobiDB-lite"/>
    </source>
</evidence>
<organism evidence="2 3">
    <name type="scientific">Heliocybe sulcata</name>
    <dbReference type="NCBI Taxonomy" id="5364"/>
    <lineage>
        <taxon>Eukaryota</taxon>
        <taxon>Fungi</taxon>
        <taxon>Dikarya</taxon>
        <taxon>Basidiomycota</taxon>
        <taxon>Agaricomycotina</taxon>
        <taxon>Agaricomycetes</taxon>
        <taxon>Gloeophyllales</taxon>
        <taxon>Gloeophyllaceae</taxon>
        <taxon>Heliocybe</taxon>
    </lineage>
</organism>
<name>A0A5C3MZ52_9AGAM</name>
<sequence length="175" mass="19952">MSNTVPSKFKHKDQIAEILENIDLVLPPGWNRKREARGFVRNERPFEHHVNTAHGDVGSALRIQHASVYGSTAISSEESTNRQGGHIETVTAIEQSSEQNTNGEQEEAEGRRVDRPYWLEEEEVWADDEGDADWGIDEEEAWMQEEEHETEADSMMAEEEVDLVHETSPTDAMDY</sequence>
<evidence type="ECO:0000313" key="2">
    <source>
        <dbReference type="EMBL" id="TFK49058.1"/>
    </source>
</evidence>
<dbReference type="Proteomes" id="UP000305948">
    <property type="component" value="Unassembled WGS sequence"/>
</dbReference>